<dbReference type="AlphaFoldDB" id="S8AM99"/>
<name>S8AM99_PENO1</name>
<reference evidence="3 4" key="1">
    <citation type="journal article" date="2013" name="PLoS ONE">
        <title>Genomic and secretomic analyses reveal unique features of the lignocellulolytic enzyme system of Penicillium decumbens.</title>
        <authorList>
            <person name="Liu G."/>
            <person name="Zhang L."/>
            <person name="Wei X."/>
            <person name="Zou G."/>
            <person name="Qin Y."/>
            <person name="Ma L."/>
            <person name="Li J."/>
            <person name="Zheng H."/>
            <person name="Wang S."/>
            <person name="Wang C."/>
            <person name="Xun L."/>
            <person name="Zhao G.-P."/>
            <person name="Zhou Z."/>
            <person name="Qu Y."/>
        </authorList>
    </citation>
    <scope>NUCLEOTIDE SEQUENCE [LARGE SCALE GENOMIC DNA]</scope>
    <source>
        <strain evidence="4">114-2 / CGMCC 5302</strain>
    </source>
</reference>
<evidence type="ECO:0000256" key="2">
    <source>
        <dbReference type="SAM" id="Phobius"/>
    </source>
</evidence>
<dbReference type="EMBL" id="KB644409">
    <property type="protein sequence ID" value="EPS26998.1"/>
    <property type="molecule type" value="Genomic_DNA"/>
</dbReference>
<gene>
    <name evidence="3" type="ORF">PDE_01939</name>
</gene>
<keyword evidence="2" id="KW-1133">Transmembrane helix</keyword>
<sequence length="95" mass="11138">MNVISHTSSGAAKALHSRHSRLGQFYYGTAYKIILPLWHFAWRQLIKLNRKAAKLHEVDTRNFSFRKSTEDWGVGRRLQTPSPNNMHRRDPRLLP</sequence>
<evidence type="ECO:0000313" key="4">
    <source>
        <dbReference type="Proteomes" id="UP000019376"/>
    </source>
</evidence>
<feature type="region of interest" description="Disordered" evidence="1">
    <location>
        <begin position="74"/>
        <end position="95"/>
    </location>
</feature>
<feature type="transmembrane region" description="Helical" evidence="2">
    <location>
        <begin position="25"/>
        <end position="42"/>
    </location>
</feature>
<proteinExistence type="predicted"/>
<dbReference type="HOGENOM" id="CLU_2373456_0_0_1"/>
<dbReference type="Proteomes" id="UP000019376">
    <property type="component" value="Unassembled WGS sequence"/>
</dbReference>
<keyword evidence="4" id="KW-1185">Reference proteome</keyword>
<evidence type="ECO:0000313" key="3">
    <source>
        <dbReference type="EMBL" id="EPS26998.1"/>
    </source>
</evidence>
<keyword evidence="2" id="KW-0812">Transmembrane</keyword>
<keyword evidence="2" id="KW-0472">Membrane</keyword>
<organism evidence="3 4">
    <name type="scientific">Penicillium oxalicum (strain 114-2 / CGMCC 5302)</name>
    <name type="common">Penicillium decumbens</name>
    <dbReference type="NCBI Taxonomy" id="933388"/>
    <lineage>
        <taxon>Eukaryota</taxon>
        <taxon>Fungi</taxon>
        <taxon>Dikarya</taxon>
        <taxon>Ascomycota</taxon>
        <taxon>Pezizomycotina</taxon>
        <taxon>Eurotiomycetes</taxon>
        <taxon>Eurotiomycetidae</taxon>
        <taxon>Eurotiales</taxon>
        <taxon>Aspergillaceae</taxon>
        <taxon>Penicillium</taxon>
    </lineage>
</organism>
<protein>
    <submittedName>
        <fullName evidence="3">Uncharacterized protein</fullName>
    </submittedName>
</protein>
<evidence type="ECO:0000256" key="1">
    <source>
        <dbReference type="SAM" id="MobiDB-lite"/>
    </source>
</evidence>
<accession>S8AM99</accession>